<dbReference type="Pfam" id="PF00004">
    <property type="entry name" value="AAA"/>
    <property type="match status" value="1"/>
</dbReference>
<dbReference type="PANTHER" id="PTHR45644">
    <property type="entry name" value="AAA ATPASE, PUTATIVE (AFU_ORTHOLOGUE AFUA_2G12920)-RELATED-RELATED"/>
    <property type="match status" value="1"/>
</dbReference>
<evidence type="ECO:0000256" key="2">
    <source>
        <dbReference type="ARBA" id="ARBA00022741"/>
    </source>
</evidence>
<keyword evidence="2 6" id="KW-0547">Nucleotide-binding</keyword>
<keyword evidence="11" id="KW-1185">Reference proteome</keyword>
<dbReference type="InterPro" id="IPR003960">
    <property type="entry name" value="ATPase_AAA_CS"/>
</dbReference>
<keyword evidence="8" id="KW-0812">Transmembrane</keyword>
<dbReference type="GO" id="GO:0005524">
    <property type="term" value="F:ATP binding"/>
    <property type="evidence" value="ECO:0007669"/>
    <property type="project" value="UniProtKB-KW"/>
</dbReference>
<comment type="similarity">
    <text evidence="6">Belongs to the AAA ATPase family.</text>
</comment>
<dbReference type="PANTHER" id="PTHR45644:SF3">
    <property type="entry name" value="FI08533P-RELATED"/>
    <property type="match status" value="1"/>
</dbReference>
<dbReference type="InterPro" id="IPR027417">
    <property type="entry name" value="P-loop_NTPase"/>
</dbReference>
<dbReference type="AlphaFoldDB" id="A0A4D9D0B3"/>
<evidence type="ECO:0000259" key="9">
    <source>
        <dbReference type="SMART" id="SM00382"/>
    </source>
</evidence>
<evidence type="ECO:0000256" key="1">
    <source>
        <dbReference type="ARBA" id="ARBA00004572"/>
    </source>
</evidence>
<keyword evidence="3" id="KW-1000">Mitochondrion outer membrane</keyword>
<dbReference type="SMART" id="SM00382">
    <property type="entry name" value="AAA"/>
    <property type="match status" value="1"/>
</dbReference>
<proteinExistence type="inferred from homology"/>
<dbReference type="SUPFAM" id="SSF52540">
    <property type="entry name" value="P-loop containing nucleoside triphosphate hydrolases"/>
    <property type="match status" value="1"/>
</dbReference>
<evidence type="ECO:0000313" key="11">
    <source>
        <dbReference type="Proteomes" id="UP000355283"/>
    </source>
</evidence>
<dbReference type="EMBL" id="SDOX01000017">
    <property type="protein sequence ID" value="TFJ84776.1"/>
    <property type="molecule type" value="Genomic_DNA"/>
</dbReference>
<dbReference type="PROSITE" id="PS00674">
    <property type="entry name" value="AAA"/>
    <property type="match status" value="1"/>
</dbReference>
<accession>A0A4D9D0B3</accession>
<keyword evidence="4 6" id="KW-0067">ATP-binding</keyword>
<organism evidence="10 11">
    <name type="scientific">Nannochloropsis salina CCMP1776</name>
    <dbReference type="NCBI Taxonomy" id="1027361"/>
    <lineage>
        <taxon>Eukaryota</taxon>
        <taxon>Sar</taxon>
        <taxon>Stramenopiles</taxon>
        <taxon>Ochrophyta</taxon>
        <taxon>Eustigmatophyceae</taxon>
        <taxon>Eustigmatales</taxon>
        <taxon>Monodopsidaceae</taxon>
        <taxon>Microchloropsis</taxon>
        <taxon>Microchloropsis salina</taxon>
    </lineage>
</organism>
<evidence type="ECO:0000256" key="6">
    <source>
        <dbReference type="RuleBase" id="RU003651"/>
    </source>
</evidence>
<dbReference type="Gene3D" id="3.40.50.300">
    <property type="entry name" value="P-loop containing nucleotide triphosphate hydrolases"/>
    <property type="match status" value="1"/>
</dbReference>
<evidence type="ECO:0000313" key="10">
    <source>
        <dbReference type="EMBL" id="TFJ84776.1"/>
    </source>
</evidence>
<feature type="domain" description="AAA+ ATPase" evidence="9">
    <location>
        <begin position="149"/>
        <end position="285"/>
    </location>
</feature>
<keyword evidence="5" id="KW-0496">Mitochondrion</keyword>
<evidence type="ECO:0000256" key="4">
    <source>
        <dbReference type="ARBA" id="ARBA00022840"/>
    </source>
</evidence>
<evidence type="ECO:0000256" key="5">
    <source>
        <dbReference type="ARBA" id="ARBA00023128"/>
    </source>
</evidence>
<evidence type="ECO:0000256" key="8">
    <source>
        <dbReference type="SAM" id="Phobius"/>
    </source>
</evidence>
<dbReference type="InterPro" id="IPR003959">
    <property type="entry name" value="ATPase_AAA_core"/>
</dbReference>
<comment type="subcellular location">
    <subcellularLocation>
        <location evidence="1">Mitochondrion outer membrane</location>
        <topology evidence="1">Single-pass membrane protein</topology>
    </subcellularLocation>
</comment>
<dbReference type="InterPro" id="IPR003593">
    <property type="entry name" value="AAA+_ATPase"/>
</dbReference>
<sequence>MLRRASTARNFPVLEKVAGGRRNAERGQDKRAIGVVLLEWSLMVAGYYILYLSVNGIVTMMDPVKKDRGAGVQTKEALGKKADRSEIARLDLSPYERIIANEVLDAEQLEGGFDTIGGLEQQKREIFELAVLPLKRPDLFNKRGKLLGSPKGILFYGAPGTGKTMLAKAIARESGAAFINLRMSTLTNKYFGESNKLVSAVFSLANKLAPTIIFIDEIESFLRVRGRGDDAPWISLKAEFMTLWDGILTESAVPIMVLGASNRPYDLDPAILRRLPRQFEIPLPDPKQRAEILRLLLKEEHVDYESVKLGALAAETEGYSGSDLKELCRAAVMMPVRDVMYLPAGGSLTALDVDGLQAEHLRQVTMEDLRNAMKRVKPTGHAAQDYERRESAHAEHTAHISPAFMNTALSLLLQSLVQGHVPQVPGAAHGQAGGDGRSNGRSV</sequence>
<dbReference type="OrthoDB" id="10254455at2759"/>
<protein>
    <recommendedName>
        <fullName evidence="9">AAA+ ATPase domain-containing protein</fullName>
    </recommendedName>
</protein>
<name>A0A4D9D0B3_9STRA</name>
<dbReference type="Gene3D" id="1.10.8.60">
    <property type="match status" value="1"/>
</dbReference>
<dbReference type="GO" id="GO:0016887">
    <property type="term" value="F:ATP hydrolysis activity"/>
    <property type="evidence" value="ECO:0007669"/>
    <property type="project" value="InterPro"/>
</dbReference>
<comment type="caution">
    <text evidence="10">The sequence shown here is derived from an EMBL/GenBank/DDBJ whole genome shotgun (WGS) entry which is preliminary data.</text>
</comment>
<feature type="transmembrane region" description="Helical" evidence="8">
    <location>
        <begin position="32"/>
        <end position="51"/>
    </location>
</feature>
<dbReference type="Pfam" id="PF17862">
    <property type="entry name" value="AAA_lid_3"/>
    <property type="match status" value="1"/>
</dbReference>
<evidence type="ECO:0000256" key="7">
    <source>
        <dbReference type="SAM" id="MobiDB-lite"/>
    </source>
</evidence>
<dbReference type="GO" id="GO:0005741">
    <property type="term" value="C:mitochondrial outer membrane"/>
    <property type="evidence" value="ECO:0007669"/>
    <property type="project" value="UniProtKB-SubCell"/>
</dbReference>
<keyword evidence="8" id="KW-0472">Membrane</keyword>
<reference evidence="10 11" key="1">
    <citation type="submission" date="2019-01" db="EMBL/GenBank/DDBJ databases">
        <title>Nuclear Genome Assembly of the Microalgal Biofuel strain Nannochloropsis salina CCMP1776.</title>
        <authorList>
            <person name="Hovde B."/>
        </authorList>
    </citation>
    <scope>NUCLEOTIDE SEQUENCE [LARGE SCALE GENOMIC DNA]</scope>
    <source>
        <strain evidence="10 11">CCMP1776</strain>
    </source>
</reference>
<evidence type="ECO:0000256" key="3">
    <source>
        <dbReference type="ARBA" id="ARBA00022787"/>
    </source>
</evidence>
<keyword evidence="8" id="KW-1133">Transmembrane helix</keyword>
<gene>
    <name evidence="10" type="ORF">NSK_003808</name>
</gene>
<dbReference type="InterPro" id="IPR041569">
    <property type="entry name" value="AAA_lid_3"/>
</dbReference>
<feature type="region of interest" description="Disordered" evidence="7">
    <location>
        <begin position="424"/>
        <end position="443"/>
    </location>
</feature>
<dbReference type="Proteomes" id="UP000355283">
    <property type="component" value="Unassembled WGS sequence"/>
</dbReference>
<dbReference type="InterPro" id="IPR051701">
    <property type="entry name" value="Mito_OM_Translocase_MSP1"/>
</dbReference>